<protein>
    <submittedName>
        <fullName evidence="1">Uncharacterized protein</fullName>
    </submittedName>
</protein>
<evidence type="ECO:0000313" key="1">
    <source>
        <dbReference type="EMBL" id="EGB10235.1"/>
    </source>
</evidence>
<proteinExistence type="predicted"/>
<dbReference type="KEGG" id="aaf:AURANDRAFT_62866"/>
<gene>
    <name evidence="1" type="ORF">AURANDRAFT_62866</name>
</gene>
<dbReference type="AlphaFoldDB" id="F0Y3C7"/>
<evidence type="ECO:0000313" key="2">
    <source>
        <dbReference type="Proteomes" id="UP000002729"/>
    </source>
</evidence>
<dbReference type="GeneID" id="20224078"/>
<reference evidence="1 2" key="1">
    <citation type="journal article" date="2011" name="Proc. Natl. Acad. Sci. U.S.A.">
        <title>Niche of harmful alga Aureococcus anophagefferens revealed through ecogenomics.</title>
        <authorList>
            <person name="Gobler C.J."/>
            <person name="Berry D.L."/>
            <person name="Dyhrman S.T."/>
            <person name="Wilhelm S.W."/>
            <person name="Salamov A."/>
            <person name="Lobanov A.V."/>
            <person name="Zhang Y."/>
            <person name="Collier J.L."/>
            <person name="Wurch L.L."/>
            <person name="Kustka A.B."/>
            <person name="Dill B.D."/>
            <person name="Shah M."/>
            <person name="VerBerkmoes N.C."/>
            <person name="Kuo A."/>
            <person name="Terry A."/>
            <person name="Pangilinan J."/>
            <person name="Lindquist E.A."/>
            <person name="Lucas S."/>
            <person name="Paulsen I.T."/>
            <person name="Hattenrath-Lehmann T.K."/>
            <person name="Talmage S.C."/>
            <person name="Walker E.A."/>
            <person name="Koch F."/>
            <person name="Burson A.M."/>
            <person name="Marcoval M.A."/>
            <person name="Tang Y.Z."/>
            <person name="Lecleir G.R."/>
            <person name="Coyne K.J."/>
            <person name="Berg G.M."/>
            <person name="Bertrand E.M."/>
            <person name="Saito M.A."/>
            <person name="Gladyshev V.N."/>
            <person name="Grigoriev I.V."/>
        </authorList>
    </citation>
    <scope>NUCLEOTIDE SEQUENCE [LARGE SCALE GENOMIC DNA]</scope>
    <source>
        <strain evidence="2">CCMP 1984</strain>
    </source>
</reference>
<dbReference type="InParanoid" id="F0Y3C7"/>
<organism evidence="2">
    <name type="scientific">Aureococcus anophagefferens</name>
    <name type="common">Harmful bloom alga</name>
    <dbReference type="NCBI Taxonomy" id="44056"/>
    <lineage>
        <taxon>Eukaryota</taxon>
        <taxon>Sar</taxon>
        <taxon>Stramenopiles</taxon>
        <taxon>Ochrophyta</taxon>
        <taxon>Pelagophyceae</taxon>
        <taxon>Pelagomonadales</taxon>
        <taxon>Pelagomonadaceae</taxon>
        <taxon>Aureococcus</taxon>
    </lineage>
</organism>
<sequence length="264" mass="26640">MDDDDGDGDDPTIIIDVSAWPRVSFARAEERLFEADGAPAASFDAAGARGEAAYAAAFRRAFAALGAAPEDASVVAVADVVRDGAARAACAAAALGDLRCRRAAAAGAAWCGLLGHCTQVEPQVALVRAGGAWTAAPMEDGAVDAARAVAAADGTAAAAARAVVDAVRAFPENASRYYGRVVVVDQDGGDDARAVAAALADMAPGCYKVAVRAAPPGAALRGAFWLDHFSRRGAGGGYLAREAFDDLVAGPDGAAGLARRFVDY</sequence>
<accession>F0Y3C7</accession>
<keyword evidence="2" id="KW-1185">Reference proteome</keyword>
<name>F0Y3C7_AURAN</name>
<dbReference type="Proteomes" id="UP000002729">
    <property type="component" value="Unassembled WGS sequence"/>
</dbReference>
<dbReference type="EMBL" id="GL833124">
    <property type="protein sequence ID" value="EGB10235.1"/>
    <property type="molecule type" value="Genomic_DNA"/>
</dbReference>
<dbReference type="RefSeq" id="XP_009035051.1">
    <property type="nucleotide sequence ID" value="XM_009036803.1"/>
</dbReference>